<reference evidence="2 3" key="1">
    <citation type="submission" date="2020-01" db="EMBL/GenBank/DDBJ databases">
        <authorList>
            <person name="Kim M."/>
        </authorList>
    </citation>
    <scope>NUCLEOTIDE SEQUENCE [LARGE SCALE GENOMIC DNA]</scope>
    <source>
        <strain evidence="2 3">BT10</strain>
    </source>
</reference>
<keyword evidence="3" id="KW-1185">Reference proteome</keyword>
<dbReference type="AlphaFoldDB" id="A0A6P1NXA5"/>
<name>A0A6P1NXA5_9BACT</name>
<organism evidence="2 3">
    <name type="scientific">Nibribacter ruber</name>
    <dbReference type="NCBI Taxonomy" id="2698458"/>
    <lineage>
        <taxon>Bacteria</taxon>
        <taxon>Pseudomonadati</taxon>
        <taxon>Bacteroidota</taxon>
        <taxon>Cytophagia</taxon>
        <taxon>Cytophagales</taxon>
        <taxon>Hymenobacteraceae</taxon>
        <taxon>Nibribacter</taxon>
    </lineage>
</organism>
<gene>
    <name evidence="2" type="ORF">GU926_05005</name>
</gene>
<evidence type="ECO:0000256" key="1">
    <source>
        <dbReference type="SAM" id="SignalP"/>
    </source>
</evidence>
<dbReference type="PROSITE" id="PS51257">
    <property type="entry name" value="PROKAR_LIPOPROTEIN"/>
    <property type="match status" value="1"/>
</dbReference>
<dbReference type="RefSeq" id="WP_160689607.1">
    <property type="nucleotide sequence ID" value="NZ_CP047897.1"/>
</dbReference>
<dbReference type="EMBL" id="CP047897">
    <property type="protein sequence ID" value="QHL86829.1"/>
    <property type="molecule type" value="Genomic_DNA"/>
</dbReference>
<keyword evidence="1" id="KW-0732">Signal</keyword>
<protein>
    <recommendedName>
        <fullName evidence="4">Toxin-antitoxin system YwqK family antitoxin</fullName>
    </recommendedName>
</protein>
<evidence type="ECO:0008006" key="4">
    <source>
        <dbReference type="Google" id="ProtNLM"/>
    </source>
</evidence>
<feature type="chain" id="PRO_5027074273" description="Toxin-antitoxin system YwqK family antitoxin" evidence="1">
    <location>
        <begin position="22"/>
        <end position="197"/>
    </location>
</feature>
<proteinExistence type="predicted"/>
<dbReference type="InterPro" id="IPR011652">
    <property type="entry name" value="MORN_2"/>
</dbReference>
<evidence type="ECO:0000313" key="2">
    <source>
        <dbReference type="EMBL" id="QHL86829.1"/>
    </source>
</evidence>
<accession>A0A6P1NXA5</accession>
<dbReference type="SUPFAM" id="SSF82185">
    <property type="entry name" value="Histone H3 K4-specific methyltransferase SET7/9 N-terminal domain"/>
    <property type="match status" value="2"/>
</dbReference>
<dbReference type="Proteomes" id="UP000464214">
    <property type="component" value="Chromosome"/>
</dbReference>
<feature type="signal peptide" evidence="1">
    <location>
        <begin position="1"/>
        <end position="21"/>
    </location>
</feature>
<dbReference type="Gene3D" id="3.90.930.1">
    <property type="match status" value="1"/>
</dbReference>
<evidence type="ECO:0000313" key="3">
    <source>
        <dbReference type="Proteomes" id="UP000464214"/>
    </source>
</evidence>
<dbReference type="Pfam" id="PF07661">
    <property type="entry name" value="MORN_2"/>
    <property type="match status" value="4"/>
</dbReference>
<dbReference type="KEGG" id="nib:GU926_05005"/>
<dbReference type="Gene3D" id="2.20.110.10">
    <property type="entry name" value="Histone H3 K4-specific methyltransferase SET7/9 N-terminal domain"/>
    <property type="match status" value="1"/>
</dbReference>
<sequence length="197" mass="22453">MKVLTKILFAFLLTTALGACGNERKQGASKETIVRYPSGAVKTKTQLLDGVSLYKMTEFYENGKLHGVQYTKDGKRDSTFLELQENGDTIMVASARNDEPHGEVIEYFPNGKRHKVMHYADGVANGMVERYFENGQKEFELNHKNGKFHGIMKVYNQDGSLKEERLYENHVEIWRKDAKGLRINPKINTSHLSPLVK</sequence>